<dbReference type="InterPro" id="IPR036291">
    <property type="entry name" value="NAD(P)-bd_dom_sf"/>
</dbReference>
<dbReference type="Gene3D" id="3.40.50.720">
    <property type="entry name" value="NAD(P)-binding Rossmann-like Domain"/>
    <property type="match status" value="2"/>
</dbReference>
<reference evidence="5" key="1">
    <citation type="submission" date="2016-11" db="EMBL/GenBank/DDBJ databases">
        <authorList>
            <person name="Varghese N."/>
            <person name="Submissions S."/>
        </authorList>
    </citation>
    <scope>NUCLEOTIDE SEQUENCE [LARGE SCALE GENOMIC DNA]</scope>
    <source>
        <strain evidence="5">DSM 28223</strain>
    </source>
</reference>
<proteinExistence type="inferred from homology"/>
<keyword evidence="5" id="KW-1185">Reference proteome</keyword>
<comment type="similarity">
    <text evidence="1">Belongs to the polysaccharide synthase family.</text>
</comment>
<dbReference type="CDD" id="cd05237">
    <property type="entry name" value="UDP_invert_4-6DH_SDR_e"/>
    <property type="match status" value="1"/>
</dbReference>
<evidence type="ECO:0000313" key="5">
    <source>
        <dbReference type="Proteomes" id="UP000184211"/>
    </source>
</evidence>
<feature type="transmembrane region" description="Helical" evidence="2">
    <location>
        <begin position="88"/>
        <end position="110"/>
    </location>
</feature>
<dbReference type="AlphaFoldDB" id="A0A1M5P788"/>
<evidence type="ECO:0000256" key="2">
    <source>
        <dbReference type="SAM" id="Phobius"/>
    </source>
</evidence>
<feature type="transmembrane region" description="Helical" evidence="2">
    <location>
        <begin position="32"/>
        <end position="52"/>
    </location>
</feature>
<dbReference type="RefSeq" id="WP_242648554.1">
    <property type="nucleotide sequence ID" value="NZ_FQWM01000002.1"/>
</dbReference>
<accession>A0A1M5P788</accession>
<sequence length="610" mass="66301">MMFAIDLIIMGLAFFGADLLLANGAIDGPGNSILLLLPAILTASLLIRAFGLHQARLKGFSIQGVAEVWAVSLMLGATAYAAQFVPPFAATLSLSNAIVFTMVYFVMAICSRIIMREMVLNAYAKANSRKKVLIYGAGQTGQQLATALLMDEEFTAVAFIDDNTALRKMTISGLKVHAPSDIERLVKKDRIDRVVLAMPSVSEFNRLRILKSLKKVGCEVLAVPSFAEMVLKGSNIVPKLQPVDMSMILGRQKFDDDMPECAVAYRGRRILVTGAGGSIGSELCRQLLSCKPDCLVMLDHSELALYNISREVEELARGLHVVPVLGSVTDATLVVDLLTSNEIDVVFHAAAYKHVPLVEQNALQGLNNNVIGTRVVAEAARNAGVERFVLVSSDKAVRPTSTMGASKRLAEMVVQDLATRSTKTQFSMVRFGNVLGSSGSVIPLFQDQIRRGGPVTVTHDNVTRYFMTISEAVRLVLLAGTFTRGGDVFVLDMGKPVLIQNVARQMIEGSGFTVRDDENPDGDIEIKFIGLRPGEKLHEELLIGSDMLTTPHPKILRAQEGHPSEIEVANLLAELRKAVDSRNEGQASQIIAKWVETVDADQTKRDTVNT</sequence>
<evidence type="ECO:0000259" key="3">
    <source>
        <dbReference type="Pfam" id="PF02719"/>
    </source>
</evidence>
<keyword evidence="2" id="KW-0472">Membrane</keyword>
<name>A0A1M5P788_9RHOB</name>
<dbReference type="Pfam" id="PF02719">
    <property type="entry name" value="Polysacc_synt_2"/>
    <property type="match status" value="1"/>
</dbReference>
<evidence type="ECO:0000313" key="4">
    <source>
        <dbReference type="EMBL" id="SHG97309.1"/>
    </source>
</evidence>
<dbReference type="InterPro" id="IPR003869">
    <property type="entry name" value="Polysac_CapD-like"/>
</dbReference>
<dbReference type="SUPFAM" id="SSF53335">
    <property type="entry name" value="S-adenosyl-L-methionine-dependent methyltransferases"/>
    <property type="match status" value="1"/>
</dbReference>
<gene>
    <name evidence="4" type="ORF">SAMN04488044_1725</name>
</gene>
<feature type="domain" description="Polysaccharide biosynthesis protein CapD-like" evidence="3">
    <location>
        <begin position="270"/>
        <end position="559"/>
    </location>
</feature>
<feature type="transmembrane region" description="Helical" evidence="2">
    <location>
        <begin position="64"/>
        <end position="82"/>
    </location>
</feature>
<dbReference type="PANTHER" id="PTHR43318">
    <property type="entry name" value="UDP-N-ACETYLGLUCOSAMINE 4,6-DEHYDRATASE"/>
    <property type="match status" value="1"/>
</dbReference>
<organism evidence="4 5">
    <name type="scientific">Cognatishimia maritima</name>
    <dbReference type="NCBI Taxonomy" id="870908"/>
    <lineage>
        <taxon>Bacteria</taxon>
        <taxon>Pseudomonadati</taxon>
        <taxon>Pseudomonadota</taxon>
        <taxon>Alphaproteobacteria</taxon>
        <taxon>Rhodobacterales</taxon>
        <taxon>Paracoccaceae</taxon>
        <taxon>Cognatishimia</taxon>
    </lineage>
</organism>
<dbReference type="Pfam" id="PF13727">
    <property type="entry name" value="CoA_binding_3"/>
    <property type="match status" value="1"/>
</dbReference>
<evidence type="ECO:0000256" key="1">
    <source>
        <dbReference type="ARBA" id="ARBA00007430"/>
    </source>
</evidence>
<keyword evidence="2" id="KW-1133">Transmembrane helix</keyword>
<dbReference type="PANTHER" id="PTHR43318:SF1">
    <property type="entry name" value="POLYSACCHARIDE BIOSYNTHESIS PROTEIN EPSC-RELATED"/>
    <property type="match status" value="1"/>
</dbReference>
<dbReference type="InterPro" id="IPR051203">
    <property type="entry name" value="Polysaccharide_Synthase-Rel"/>
</dbReference>
<keyword evidence="2" id="KW-0812">Transmembrane</keyword>
<dbReference type="SUPFAM" id="SSF51735">
    <property type="entry name" value="NAD(P)-binding Rossmann-fold domains"/>
    <property type="match status" value="1"/>
</dbReference>
<dbReference type="STRING" id="870908.SAMN04488044_1725"/>
<protein>
    <submittedName>
        <fullName evidence="4">NDP-sugar epimerase, includes UDP-GlcNAc-inverting 4,6-dehydratase FlaA1 and capsular polysaccharide biosynthesis protein EpsC</fullName>
    </submittedName>
</protein>
<dbReference type="InterPro" id="IPR029063">
    <property type="entry name" value="SAM-dependent_MTases_sf"/>
</dbReference>
<dbReference type="EMBL" id="FQWM01000002">
    <property type="protein sequence ID" value="SHG97309.1"/>
    <property type="molecule type" value="Genomic_DNA"/>
</dbReference>
<dbReference type="Proteomes" id="UP000184211">
    <property type="component" value="Unassembled WGS sequence"/>
</dbReference>